<name>A0ACB7STN0_HYAAI</name>
<reference evidence="1" key="1">
    <citation type="submission" date="2020-05" db="EMBL/GenBank/DDBJ databases">
        <title>Large-scale comparative analyses of tick genomes elucidate their genetic diversity and vector capacities.</title>
        <authorList>
            <person name="Jia N."/>
            <person name="Wang J."/>
            <person name="Shi W."/>
            <person name="Du L."/>
            <person name="Sun Y."/>
            <person name="Zhan W."/>
            <person name="Jiang J."/>
            <person name="Wang Q."/>
            <person name="Zhang B."/>
            <person name="Ji P."/>
            <person name="Sakyi L.B."/>
            <person name="Cui X."/>
            <person name="Yuan T."/>
            <person name="Jiang B."/>
            <person name="Yang W."/>
            <person name="Lam T.T.-Y."/>
            <person name="Chang Q."/>
            <person name="Ding S."/>
            <person name="Wang X."/>
            <person name="Zhu J."/>
            <person name="Ruan X."/>
            <person name="Zhao L."/>
            <person name="Wei J."/>
            <person name="Que T."/>
            <person name="Du C."/>
            <person name="Cheng J."/>
            <person name="Dai P."/>
            <person name="Han X."/>
            <person name="Huang E."/>
            <person name="Gao Y."/>
            <person name="Liu J."/>
            <person name="Shao H."/>
            <person name="Ye R."/>
            <person name="Li L."/>
            <person name="Wei W."/>
            <person name="Wang X."/>
            <person name="Wang C."/>
            <person name="Yang T."/>
            <person name="Huo Q."/>
            <person name="Li W."/>
            <person name="Guo W."/>
            <person name="Chen H."/>
            <person name="Zhou L."/>
            <person name="Ni X."/>
            <person name="Tian J."/>
            <person name="Zhou Y."/>
            <person name="Sheng Y."/>
            <person name="Liu T."/>
            <person name="Pan Y."/>
            <person name="Xia L."/>
            <person name="Li J."/>
            <person name="Zhao F."/>
            <person name="Cao W."/>
        </authorList>
    </citation>
    <scope>NUCLEOTIDE SEQUENCE</scope>
    <source>
        <strain evidence="1">Hyas-2018</strain>
    </source>
</reference>
<dbReference type="Proteomes" id="UP000821845">
    <property type="component" value="Chromosome 3"/>
</dbReference>
<sequence length="664" mass="71046">MAINIAGLVAIIFFYVIILVVGIWAGRKTNAPRRGTLSFSMGEQSNIMLAGRNIGLFVGVFTMTATWVGGGYINGTAEVVYLSGLAWCQAPFGYALSLLIGGYLFAVKMRKAGYKTMLDPFQQHFGARMGCLLFLPALCGEVFWSAAILAALGATVEVIMDFERTESVVASACIALFYTFTGGLYSVAYTDVIQLLAIFFGLWLSVPFAMFHEAVGPISYPKNDFVGSVEWKDFGIYWDSMLLLMMGGVPWQVYFQRVLSSRTAEGAELLSYMASFGCLFMAIPPVIIGAVAKAANLTQAGYTKAVPLTGEATSLTLPLVLQYLTPGFVSAMGLGAVSAAVMSSSDSSILSAASMFAWNIYKLGIRQNATEKEVIGVMRVSIVLVGALATFMALTAESIYGLWYLSSDLVYVILFPQLVCVVYLKEHVNTYGSFAAYVVGCFLRAGGGESILKIPPFIKYPFYDYEQELQLFPFRTFSMVMSFFALITVSGAASWVFGTGRLPLNWDVFNCFQPDAKVPENLPVVMGAELKASDAAAATFTPSSAAEATATSTSQGPTPATAQAVLTPSAAASGAAPGIVSEEKMPSHLSHHSEELTYKSHGSSVQPKGDASKETSEVSASKRKRKKSRRSSEGSRKSAQSDATQASRASATEPGAAPEAAKKP</sequence>
<dbReference type="EMBL" id="CM023483">
    <property type="protein sequence ID" value="KAH6937361.1"/>
    <property type="molecule type" value="Genomic_DNA"/>
</dbReference>
<comment type="caution">
    <text evidence="1">The sequence shown here is derived from an EMBL/GenBank/DDBJ whole genome shotgun (WGS) entry which is preliminary data.</text>
</comment>
<evidence type="ECO:0000313" key="2">
    <source>
        <dbReference type="Proteomes" id="UP000821845"/>
    </source>
</evidence>
<proteinExistence type="predicted"/>
<protein>
    <submittedName>
        <fullName evidence="1">Uncharacterized protein</fullName>
    </submittedName>
</protein>
<accession>A0ACB7STN0</accession>
<organism evidence="1 2">
    <name type="scientific">Hyalomma asiaticum</name>
    <name type="common">Tick</name>
    <dbReference type="NCBI Taxonomy" id="266040"/>
    <lineage>
        <taxon>Eukaryota</taxon>
        <taxon>Metazoa</taxon>
        <taxon>Ecdysozoa</taxon>
        <taxon>Arthropoda</taxon>
        <taxon>Chelicerata</taxon>
        <taxon>Arachnida</taxon>
        <taxon>Acari</taxon>
        <taxon>Parasitiformes</taxon>
        <taxon>Ixodida</taxon>
        <taxon>Ixodoidea</taxon>
        <taxon>Ixodidae</taxon>
        <taxon>Hyalomminae</taxon>
        <taxon>Hyalomma</taxon>
    </lineage>
</organism>
<keyword evidence="2" id="KW-1185">Reference proteome</keyword>
<gene>
    <name evidence="1" type="ORF">HPB50_027257</name>
</gene>
<evidence type="ECO:0000313" key="1">
    <source>
        <dbReference type="EMBL" id="KAH6937361.1"/>
    </source>
</evidence>